<comment type="caution">
    <text evidence="2">The sequence shown here is derived from an EMBL/GenBank/DDBJ whole genome shotgun (WGS) entry which is preliminary data.</text>
</comment>
<name>A0A2J8A6V8_9CHLO</name>
<gene>
    <name evidence="2" type="ORF">TSOC_005232</name>
</gene>
<evidence type="ECO:0000256" key="1">
    <source>
        <dbReference type="SAM" id="MobiDB-lite"/>
    </source>
</evidence>
<organism evidence="2 3">
    <name type="scientific">Tetrabaena socialis</name>
    <dbReference type="NCBI Taxonomy" id="47790"/>
    <lineage>
        <taxon>Eukaryota</taxon>
        <taxon>Viridiplantae</taxon>
        <taxon>Chlorophyta</taxon>
        <taxon>core chlorophytes</taxon>
        <taxon>Chlorophyceae</taxon>
        <taxon>CS clade</taxon>
        <taxon>Chlamydomonadales</taxon>
        <taxon>Tetrabaenaceae</taxon>
        <taxon>Tetrabaena</taxon>
    </lineage>
</organism>
<sequence>MQLSLARSAAPCARSRAGAPSRAGRRVQVTVLSKLVLQPTGLSREVKRHPAARATRCSSLTSTAPTAPWSTATRSRPWTTWSSPSAARLCSATSSWPSSRCSGSPMTGPPSRVPCRSVPYGTLADGALVGTKGNPKPLLRRSCACSGMQAGGQR</sequence>
<feature type="compositionally biased region" description="Low complexity" evidence="1">
    <location>
        <begin position="1"/>
        <end position="22"/>
    </location>
</feature>
<proteinExistence type="predicted"/>
<feature type="compositionally biased region" description="Low complexity" evidence="1">
    <location>
        <begin position="58"/>
        <end position="75"/>
    </location>
</feature>
<evidence type="ECO:0000313" key="3">
    <source>
        <dbReference type="Proteomes" id="UP000236333"/>
    </source>
</evidence>
<dbReference type="AlphaFoldDB" id="A0A2J8A6V8"/>
<evidence type="ECO:0000313" key="2">
    <source>
        <dbReference type="EMBL" id="PNH08259.1"/>
    </source>
</evidence>
<accession>A0A2J8A6V8</accession>
<feature type="region of interest" description="Disordered" evidence="1">
    <location>
        <begin position="94"/>
        <end position="113"/>
    </location>
</feature>
<feature type="region of interest" description="Disordered" evidence="1">
    <location>
        <begin position="44"/>
        <end position="82"/>
    </location>
</feature>
<feature type="region of interest" description="Disordered" evidence="1">
    <location>
        <begin position="1"/>
        <end position="24"/>
    </location>
</feature>
<dbReference type="EMBL" id="PGGS01000138">
    <property type="protein sequence ID" value="PNH08259.1"/>
    <property type="molecule type" value="Genomic_DNA"/>
</dbReference>
<feature type="compositionally biased region" description="Low complexity" evidence="1">
    <location>
        <begin position="94"/>
        <end position="104"/>
    </location>
</feature>
<protein>
    <submittedName>
        <fullName evidence="2">Uncharacterized protein</fullName>
    </submittedName>
</protein>
<keyword evidence="3" id="KW-1185">Reference proteome</keyword>
<reference evidence="2 3" key="1">
    <citation type="journal article" date="2017" name="Mol. Biol. Evol.">
        <title>The 4-celled Tetrabaena socialis nuclear genome reveals the essential components for genetic control of cell number at the origin of multicellularity in the volvocine lineage.</title>
        <authorList>
            <person name="Featherston J."/>
            <person name="Arakaki Y."/>
            <person name="Hanschen E.R."/>
            <person name="Ferris P.J."/>
            <person name="Michod R.E."/>
            <person name="Olson B.J.S.C."/>
            <person name="Nozaki H."/>
            <person name="Durand P.M."/>
        </authorList>
    </citation>
    <scope>NUCLEOTIDE SEQUENCE [LARGE SCALE GENOMIC DNA]</scope>
    <source>
        <strain evidence="2 3">NIES-571</strain>
    </source>
</reference>
<dbReference type="Proteomes" id="UP000236333">
    <property type="component" value="Unassembled WGS sequence"/>
</dbReference>